<evidence type="ECO:0000259" key="4">
    <source>
        <dbReference type="Pfam" id="PF20981"/>
    </source>
</evidence>
<feature type="region of interest" description="Disordered" evidence="2">
    <location>
        <begin position="375"/>
        <end position="402"/>
    </location>
</feature>
<sequence length="402" mass="45098">MELTSEYAQRLFETGAFVIISDLPSGSEVGIDGDVHITRKFSGWKMIPPGIHLITCRIPSTHPSSGMPIRHTVLRQLLGQETLVLKYSPQKEDLVPNATDATTGEEIPTILTQEHLRSLDSELAAYPLHRWSAWEALTSCVSDEDIVRLVGPKRKLDSLFESPADDEVEPKKYGEQSGTAKITDRAGSQVSSTDGHLMYAPFDLRRSWRKGAVGEEVTLYSKDKSWLLQHVIKEQFGGDYVRLLAQVQLAFIIFVNVQNFSSLLAFKRFLALLARSERIFSQEGLFTEGGLMLATIQELYVKLLRTLTIQLESLPDTFFTVDLAGTGLQDFLREELEALFRSIMRGHSGTGAVPSDLNEPMMRLRNVARERYQWEFEDGSSKTGEDDESLEEGEDAPVIVEL</sequence>
<dbReference type="PANTHER" id="PTHR12689">
    <property type="entry name" value="A1 CISTRON SPLICING FACTOR AAR2-RELATED"/>
    <property type="match status" value="1"/>
</dbReference>
<dbReference type="EMBL" id="BLZA01000019">
    <property type="protein sequence ID" value="GHJ86793.1"/>
    <property type="molecule type" value="Genomic_DNA"/>
</dbReference>
<dbReference type="AlphaFoldDB" id="A0A8H3TTV8"/>
<dbReference type="GO" id="GO:0000244">
    <property type="term" value="P:spliceosomal tri-snRNP complex assembly"/>
    <property type="evidence" value="ECO:0007669"/>
    <property type="project" value="TreeGrafter"/>
</dbReference>
<dbReference type="PANTHER" id="PTHR12689:SF4">
    <property type="entry name" value="PROTEIN AAR2 HOMOLOG"/>
    <property type="match status" value="1"/>
</dbReference>
<dbReference type="CDD" id="cd13777">
    <property type="entry name" value="Aar2_N"/>
    <property type="match status" value="1"/>
</dbReference>
<comment type="caution">
    <text evidence="5">The sequence shown here is derived from an EMBL/GenBank/DDBJ whole genome shotgun (WGS) entry which is preliminary data.</text>
</comment>
<dbReference type="Proteomes" id="UP000620104">
    <property type="component" value="Unassembled WGS sequence"/>
</dbReference>
<keyword evidence="6" id="KW-1185">Reference proteome</keyword>
<dbReference type="Gene3D" id="1.25.40.550">
    <property type="entry name" value="Aar2, C-terminal domain-like"/>
    <property type="match status" value="1"/>
</dbReference>
<gene>
    <name evidence="5" type="ORF">NliqN6_3195</name>
</gene>
<dbReference type="InterPro" id="IPR033648">
    <property type="entry name" value="AAR2_C"/>
</dbReference>
<dbReference type="OrthoDB" id="201752at2759"/>
<evidence type="ECO:0000313" key="5">
    <source>
        <dbReference type="EMBL" id="GHJ86793.1"/>
    </source>
</evidence>
<dbReference type="InterPro" id="IPR007946">
    <property type="entry name" value="AAR2"/>
</dbReference>
<dbReference type="InterPro" id="IPR033647">
    <property type="entry name" value="Aar2_N"/>
</dbReference>
<dbReference type="InterPro" id="IPR038514">
    <property type="entry name" value="AAR2_C_sf"/>
</dbReference>
<dbReference type="InterPro" id="IPR038516">
    <property type="entry name" value="AAR2_N_sf"/>
</dbReference>
<dbReference type="Pfam" id="PF05282">
    <property type="entry name" value="AAR2"/>
    <property type="match status" value="1"/>
</dbReference>
<feature type="compositionally biased region" description="Basic and acidic residues" evidence="2">
    <location>
        <begin position="375"/>
        <end position="384"/>
    </location>
</feature>
<evidence type="ECO:0000256" key="1">
    <source>
        <dbReference type="ARBA" id="ARBA00006281"/>
    </source>
</evidence>
<comment type="similarity">
    <text evidence="1">Belongs to the AAR2 family.</text>
</comment>
<proteinExistence type="inferred from homology"/>
<evidence type="ECO:0000256" key="2">
    <source>
        <dbReference type="SAM" id="MobiDB-lite"/>
    </source>
</evidence>
<organism evidence="5 6">
    <name type="scientific">Naganishia liquefaciens</name>
    <dbReference type="NCBI Taxonomy" id="104408"/>
    <lineage>
        <taxon>Eukaryota</taxon>
        <taxon>Fungi</taxon>
        <taxon>Dikarya</taxon>
        <taxon>Basidiomycota</taxon>
        <taxon>Agaricomycotina</taxon>
        <taxon>Tremellomycetes</taxon>
        <taxon>Filobasidiales</taxon>
        <taxon>Filobasidiaceae</taxon>
        <taxon>Naganishia</taxon>
    </lineage>
</organism>
<dbReference type="Gene3D" id="2.60.34.20">
    <property type="match status" value="1"/>
</dbReference>
<evidence type="ECO:0000259" key="3">
    <source>
        <dbReference type="Pfam" id="PF05282"/>
    </source>
</evidence>
<name>A0A8H3TTV8_9TREE</name>
<reference evidence="5" key="1">
    <citation type="submission" date="2020-07" db="EMBL/GenBank/DDBJ databases">
        <title>Draft Genome Sequence of a Deep-Sea Yeast, Naganishia (Cryptococcus) liquefaciens strain N6.</title>
        <authorList>
            <person name="Han Y.W."/>
            <person name="Kajitani R."/>
            <person name="Morimoto H."/>
            <person name="Parhat M."/>
            <person name="Tsubouchi H."/>
            <person name="Bakenova O."/>
            <person name="Ogata M."/>
            <person name="Argunhan B."/>
            <person name="Aoki R."/>
            <person name="Kajiwara S."/>
            <person name="Itoh T."/>
            <person name="Iwasaki H."/>
        </authorList>
    </citation>
    <scope>NUCLEOTIDE SEQUENCE</scope>
    <source>
        <strain evidence="5">N6</strain>
    </source>
</reference>
<accession>A0A8H3TTV8</accession>
<evidence type="ECO:0000313" key="6">
    <source>
        <dbReference type="Proteomes" id="UP000620104"/>
    </source>
</evidence>
<feature type="compositionally biased region" description="Acidic residues" evidence="2">
    <location>
        <begin position="385"/>
        <end position="395"/>
    </location>
</feature>
<feature type="domain" description="AAR2 C-terminal" evidence="3">
    <location>
        <begin position="199"/>
        <end position="377"/>
    </location>
</feature>
<protein>
    <recommendedName>
        <fullName evidence="7">A1 cistron-splicing factor</fullName>
    </recommendedName>
</protein>
<dbReference type="Pfam" id="PF20981">
    <property type="entry name" value="AAR2_1st"/>
    <property type="match status" value="1"/>
</dbReference>
<feature type="domain" description="AAR2 N-terminal" evidence="4">
    <location>
        <begin position="15"/>
        <end position="150"/>
    </location>
</feature>
<evidence type="ECO:0008006" key="7">
    <source>
        <dbReference type="Google" id="ProtNLM"/>
    </source>
</evidence>
<dbReference type="CDD" id="cd13778">
    <property type="entry name" value="Aar2_C"/>
    <property type="match status" value="1"/>
</dbReference>